<reference evidence="2" key="1">
    <citation type="submission" date="2016-10" db="EMBL/GenBank/DDBJ databases">
        <authorList>
            <person name="Varghese N."/>
            <person name="Submissions S."/>
        </authorList>
    </citation>
    <scope>NUCLEOTIDE SEQUENCE [LARGE SCALE GENOMIC DNA]</scope>
    <source>
        <strain evidence="2">UNC267MFSha1.1M11</strain>
    </source>
</reference>
<evidence type="ECO:0000313" key="2">
    <source>
        <dbReference type="Proteomes" id="UP000199707"/>
    </source>
</evidence>
<evidence type="ECO:0000313" key="1">
    <source>
        <dbReference type="EMBL" id="SCX15308.1"/>
    </source>
</evidence>
<dbReference type="EMBL" id="FMUB01000004">
    <property type="protein sequence ID" value="SCX15308.1"/>
    <property type="molecule type" value="Genomic_DNA"/>
</dbReference>
<dbReference type="AlphaFoldDB" id="A0A1G4W1Q7"/>
<name>A0A1G4W1Q7_9MYCO</name>
<proteinExistence type="predicted"/>
<dbReference type="RefSeq" id="WP_090356403.1">
    <property type="nucleotide sequence ID" value="NZ_FMUB01000004.1"/>
</dbReference>
<accession>A0A1G4W1Q7</accession>
<sequence>MTTPLIDTDASWSAHPVDSTTHTCCGGIGTHTRDCEWDGPVTTIEQTEPWSWSATVGTCGWPRGDGTAFEGVSYKGEVITRETARRLGEALIAAAEQ</sequence>
<gene>
    <name evidence="1" type="ORF">SAMN02799620_02033</name>
</gene>
<organism evidence="1 2">
    <name type="scientific">Mycolicibacterium fluoranthenivorans</name>
    <dbReference type="NCBI Taxonomy" id="258505"/>
    <lineage>
        <taxon>Bacteria</taxon>
        <taxon>Bacillati</taxon>
        <taxon>Actinomycetota</taxon>
        <taxon>Actinomycetes</taxon>
        <taxon>Mycobacteriales</taxon>
        <taxon>Mycobacteriaceae</taxon>
        <taxon>Mycolicibacterium</taxon>
    </lineage>
</organism>
<protein>
    <submittedName>
        <fullName evidence="1">Uncharacterized protein</fullName>
    </submittedName>
</protein>
<dbReference type="Proteomes" id="UP000199707">
    <property type="component" value="Unassembled WGS sequence"/>
</dbReference>